<dbReference type="EMBL" id="ML121547">
    <property type="protein sequence ID" value="RPB23259.1"/>
    <property type="molecule type" value="Genomic_DNA"/>
</dbReference>
<proteinExistence type="predicted"/>
<dbReference type="Proteomes" id="UP000267821">
    <property type="component" value="Unassembled WGS sequence"/>
</dbReference>
<evidence type="ECO:0000256" key="1">
    <source>
        <dbReference type="SAM" id="MobiDB-lite"/>
    </source>
</evidence>
<feature type="compositionally biased region" description="Acidic residues" evidence="1">
    <location>
        <begin position="209"/>
        <end position="225"/>
    </location>
</feature>
<feature type="compositionally biased region" description="Acidic residues" evidence="1">
    <location>
        <begin position="144"/>
        <end position="154"/>
    </location>
</feature>
<sequence length="363" mass="39654">MYERLGATSVVLEELSRKQQVQHHQQPPHERYILEGGKYSAPRSPVMKVEGSRPSSRLDYSKTPQSTSQAPEFLGHSVRAGGRVSPTLSDRSTTSTSTGIIRSRLQSPLPNKHQVLGLAFLSSPSVSTCCSLRRIPVPRHVASEDEEADDDSSSGEDMPTPQRGAESEEGTDYTSDSGSGYQEMDDPSSNSYTKRGSLRRKILKFNREEEPDTSDDSSEEEDMFDSDIGGSITSLQHTLTPMTASPEPNKAHFVTGEHDVEWKPRASALATVAKRVSYTGPVSGDLEPIYEQSVLSPMFGDSQIPERINSATSSEVNVNTPGNKSRIPVPSTTSAVAQRRRHLDSLSRLVVGKVVLARKTLQA</sequence>
<name>A0A3N4LP04_9PEZI</name>
<gene>
    <name evidence="2" type="ORF">L211DRAFT_280942</name>
</gene>
<dbReference type="OrthoDB" id="10375139at2759"/>
<protein>
    <submittedName>
        <fullName evidence="2">Uncharacterized protein</fullName>
    </submittedName>
</protein>
<feature type="region of interest" description="Disordered" evidence="1">
    <location>
        <begin position="312"/>
        <end position="331"/>
    </location>
</feature>
<feature type="region of interest" description="Disordered" evidence="1">
    <location>
        <begin position="16"/>
        <end position="106"/>
    </location>
</feature>
<feature type="region of interest" description="Disordered" evidence="1">
    <location>
        <begin position="140"/>
        <end position="231"/>
    </location>
</feature>
<keyword evidence="3" id="KW-1185">Reference proteome</keyword>
<evidence type="ECO:0000313" key="3">
    <source>
        <dbReference type="Proteomes" id="UP000267821"/>
    </source>
</evidence>
<organism evidence="2 3">
    <name type="scientific">Terfezia boudieri ATCC MYA-4762</name>
    <dbReference type="NCBI Taxonomy" id="1051890"/>
    <lineage>
        <taxon>Eukaryota</taxon>
        <taxon>Fungi</taxon>
        <taxon>Dikarya</taxon>
        <taxon>Ascomycota</taxon>
        <taxon>Pezizomycotina</taxon>
        <taxon>Pezizomycetes</taxon>
        <taxon>Pezizales</taxon>
        <taxon>Pezizaceae</taxon>
        <taxon>Terfezia</taxon>
    </lineage>
</organism>
<dbReference type="AlphaFoldDB" id="A0A3N4LP04"/>
<feature type="compositionally biased region" description="Polar residues" evidence="1">
    <location>
        <begin position="312"/>
        <end position="323"/>
    </location>
</feature>
<feature type="compositionally biased region" description="Low complexity" evidence="1">
    <location>
        <begin position="85"/>
        <end position="98"/>
    </location>
</feature>
<accession>A0A3N4LP04</accession>
<evidence type="ECO:0000313" key="2">
    <source>
        <dbReference type="EMBL" id="RPB23259.1"/>
    </source>
</evidence>
<dbReference type="InParanoid" id="A0A3N4LP04"/>
<reference evidence="2 3" key="1">
    <citation type="journal article" date="2018" name="Nat. Ecol. Evol.">
        <title>Pezizomycetes genomes reveal the molecular basis of ectomycorrhizal truffle lifestyle.</title>
        <authorList>
            <person name="Murat C."/>
            <person name="Payen T."/>
            <person name="Noel B."/>
            <person name="Kuo A."/>
            <person name="Morin E."/>
            <person name="Chen J."/>
            <person name="Kohler A."/>
            <person name="Krizsan K."/>
            <person name="Balestrini R."/>
            <person name="Da Silva C."/>
            <person name="Montanini B."/>
            <person name="Hainaut M."/>
            <person name="Levati E."/>
            <person name="Barry K.W."/>
            <person name="Belfiori B."/>
            <person name="Cichocki N."/>
            <person name="Clum A."/>
            <person name="Dockter R.B."/>
            <person name="Fauchery L."/>
            <person name="Guy J."/>
            <person name="Iotti M."/>
            <person name="Le Tacon F."/>
            <person name="Lindquist E.A."/>
            <person name="Lipzen A."/>
            <person name="Malagnac F."/>
            <person name="Mello A."/>
            <person name="Molinier V."/>
            <person name="Miyauchi S."/>
            <person name="Poulain J."/>
            <person name="Riccioni C."/>
            <person name="Rubini A."/>
            <person name="Sitrit Y."/>
            <person name="Splivallo R."/>
            <person name="Traeger S."/>
            <person name="Wang M."/>
            <person name="Zifcakova L."/>
            <person name="Wipf D."/>
            <person name="Zambonelli A."/>
            <person name="Paolocci F."/>
            <person name="Nowrousian M."/>
            <person name="Ottonello S."/>
            <person name="Baldrian P."/>
            <person name="Spatafora J.W."/>
            <person name="Henrissat B."/>
            <person name="Nagy L.G."/>
            <person name="Aury J.M."/>
            <person name="Wincker P."/>
            <person name="Grigoriev I.V."/>
            <person name="Bonfante P."/>
            <person name="Martin F.M."/>
        </authorList>
    </citation>
    <scope>NUCLEOTIDE SEQUENCE [LARGE SCALE GENOMIC DNA]</scope>
    <source>
        <strain evidence="2 3">ATCC MYA-4762</strain>
    </source>
</reference>